<evidence type="ECO:0000256" key="4">
    <source>
        <dbReference type="ARBA" id="ARBA00022670"/>
    </source>
</evidence>
<accession>A0ABR1SC97</accession>
<comment type="similarity">
    <text evidence="13">Belongs to the peptidase M28 family. M28E subfamily.</text>
</comment>
<evidence type="ECO:0000313" key="17">
    <source>
        <dbReference type="EMBL" id="KAK8028662.1"/>
    </source>
</evidence>
<proteinExistence type="inferred from homology"/>
<evidence type="ECO:0000256" key="3">
    <source>
        <dbReference type="ARBA" id="ARBA00022438"/>
    </source>
</evidence>
<evidence type="ECO:0000256" key="10">
    <source>
        <dbReference type="ARBA" id="ARBA00023157"/>
    </source>
</evidence>
<dbReference type="SUPFAM" id="SSF53187">
    <property type="entry name" value="Zn-dependent exopeptidases"/>
    <property type="match status" value="1"/>
</dbReference>
<dbReference type="PANTHER" id="PTHR12147">
    <property type="entry name" value="METALLOPEPTIDASE M28 FAMILY MEMBER"/>
    <property type="match status" value="1"/>
</dbReference>
<name>A0ABR1SC97_9PEZI</name>
<evidence type="ECO:0000256" key="5">
    <source>
        <dbReference type="ARBA" id="ARBA00022723"/>
    </source>
</evidence>
<dbReference type="EC" id="3.4.-.-" evidence="14"/>
<evidence type="ECO:0000256" key="13">
    <source>
        <dbReference type="ARBA" id="ARBA00043962"/>
    </source>
</evidence>
<dbReference type="Gene3D" id="3.40.630.10">
    <property type="entry name" value="Zn peptidases"/>
    <property type="match status" value="1"/>
</dbReference>
<organism evidence="17 18">
    <name type="scientific">Apiospora marii</name>
    <dbReference type="NCBI Taxonomy" id="335849"/>
    <lineage>
        <taxon>Eukaryota</taxon>
        <taxon>Fungi</taxon>
        <taxon>Dikarya</taxon>
        <taxon>Ascomycota</taxon>
        <taxon>Pezizomycotina</taxon>
        <taxon>Sordariomycetes</taxon>
        <taxon>Xylariomycetidae</taxon>
        <taxon>Amphisphaeriales</taxon>
        <taxon>Apiosporaceae</taxon>
        <taxon>Apiospora</taxon>
    </lineage>
</organism>
<gene>
    <name evidence="17" type="ORF">PG991_005718</name>
</gene>
<evidence type="ECO:0000256" key="9">
    <source>
        <dbReference type="ARBA" id="ARBA00023145"/>
    </source>
</evidence>
<dbReference type="PANTHER" id="PTHR12147:SF56">
    <property type="entry name" value="AMINOPEPTIDASE YDR415C-RELATED"/>
    <property type="match status" value="1"/>
</dbReference>
<comment type="caution">
    <text evidence="17">The sequence shown here is derived from an EMBL/GenBank/DDBJ whole genome shotgun (WGS) entry which is preliminary data.</text>
</comment>
<dbReference type="EMBL" id="JAQQWI010000007">
    <property type="protein sequence ID" value="KAK8028662.1"/>
    <property type="molecule type" value="Genomic_DNA"/>
</dbReference>
<comment type="function">
    <text evidence="12">Extracellular aminopeptidase that allows assimilation of proteinaceous substrates.</text>
</comment>
<comment type="cofactor">
    <cofactor evidence="1">
        <name>Zn(2+)</name>
        <dbReference type="ChEBI" id="CHEBI:29105"/>
    </cofactor>
</comment>
<keyword evidence="4 14" id="KW-0645">Protease</keyword>
<feature type="chain" id="PRO_5044980663" description="Peptide hydrolase" evidence="14">
    <location>
        <begin position="20"/>
        <end position="415"/>
    </location>
</feature>
<evidence type="ECO:0000259" key="16">
    <source>
        <dbReference type="Pfam" id="PF04389"/>
    </source>
</evidence>
<keyword evidence="11" id="KW-0325">Glycoprotein</keyword>
<dbReference type="Proteomes" id="UP001396898">
    <property type="component" value="Unassembled WGS sequence"/>
</dbReference>
<evidence type="ECO:0000313" key="18">
    <source>
        <dbReference type="Proteomes" id="UP001396898"/>
    </source>
</evidence>
<evidence type="ECO:0000256" key="6">
    <source>
        <dbReference type="ARBA" id="ARBA00022729"/>
    </source>
</evidence>
<evidence type="ECO:0000256" key="7">
    <source>
        <dbReference type="ARBA" id="ARBA00022801"/>
    </source>
</evidence>
<protein>
    <recommendedName>
        <fullName evidence="14">Peptide hydrolase</fullName>
        <ecNumber evidence="14">3.4.-.-</ecNumber>
    </recommendedName>
</protein>
<evidence type="ECO:0000256" key="12">
    <source>
        <dbReference type="ARBA" id="ARBA00043843"/>
    </source>
</evidence>
<feature type="domain" description="Peptidase M28" evidence="16">
    <location>
        <begin position="213"/>
        <end position="404"/>
    </location>
</feature>
<evidence type="ECO:0000256" key="15">
    <source>
        <dbReference type="SAM" id="MobiDB-lite"/>
    </source>
</evidence>
<evidence type="ECO:0000256" key="11">
    <source>
        <dbReference type="ARBA" id="ARBA00023180"/>
    </source>
</evidence>
<keyword evidence="6 14" id="KW-0732">Signal</keyword>
<feature type="region of interest" description="Disordered" evidence="15">
    <location>
        <begin position="86"/>
        <end position="113"/>
    </location>
</feature>
<keyword evidence="7 14" id="KW-0378">Hydrolase</keyword>
<keyword evidence="10" id="KW-1015">Disulfide bond</keyword>
<keyword evidence="18" id="KW-1185">Reference proteome</keyword>
<keyword evidence="9" id="KW-0865">Zymogen</keyword>
<evidence type="ECO:0000256" key="1">
    <source>
        <dbReference type="ARBA" id="ARBA00001947"/>
    </source>
</evidence>
<evidence type="ECO:0000256" key="14">
    <source>
        <dbReference type="RuleBase" id="RU361240"/>
    </source>
</evidence>
<dbReference type="InterPro" id="IPR045175">
    <property type="entry name" value="M28_fam"/>
</dbReference>
<reference evidence="17 18" key="1">
    <citation type="submission" date="2023-01" db="EMBL/GenBank/DDBJ databases">
        <title>Analysis of 21 Apiospora genomes using comparative genomics revels a genus with tremendous synthesis potential of carbohydrate active enzymes and secondary metabolites.</title>
        <authorList>
            <person name="Sorensen T."/>
        </authorList>
    </citation>
    <scope>NUCLEOTIDE SEQUENCE [LARGE SCALE GENOMIC DNA]</scope>
    <source>
        <strain evidence="17 18">CBS 20057</strain>
    </source>
</reference>
<keyword evidence="3" id="KW-0031">Aminopeptidase</keyword>
<dbReference type="Pfam" id="PF04389">
    <property type="entry name" value="Peptidase_M28"/>
    <property type="match status" value="1"/>
</dbReference>
<evidence type="ECO:0000256" key="8">
    <source>
        <dbReference type="ARBA" id="ARBA00022833"/>
    </source>
</evidence>
<feature type="signal peptide" evidence="14">
    <location>
        <begin position="1"/>
        <end position="19"/>
    </location>
</feature>
<feature type="compositionally biased region" description="Acidic residues" evidence="15">
    <location>
        <begin position="104"/>
        <end position="113"/>
    </location>
</feature>
<sequence>MVKFALLGATALHAAAVLGALTAQSLPARDEELRLVKTSEEDAGTWMTEEQKFDQLISKGIHFADITDTMVGPHHLLPLTLRASLSHPSTRAPSRREERGGSYTEEDQNTDGDSLQELETLRADRLATAVAKRATFPSGASHQSQANPLIAKLSQSNLQTWTNAMADFYNRYYKGSYAATSAQWMFDTAKSAAAANGAITVKQFAHSYNQPSVIAAIPGTSGEVVVVSAHYDSVGTSTSGRAPGADDNASGVVVILEALRVLAEAKFKPANTLEFHFYSGEEGGLQGSRGVMQSYARSGVKVLAVMNQDMTGYSPNNVIAVYTDYVDAGLTSYLQKLVPVYTQLKVATDRCGYACSDHGSARDAGYPAAYVCDEVMSDSSPYIHSANDAVSTLSFPHMLQHAKLTVGFLVEGSYF</sequence>
<dbReference type="InterPro" id="IPR007484">
    <property type="entry name" value="Peptidase_M28"/>
</dbReference>
<comment type="subunit">
    <text evidence="2">Monomer.</text>
</comment>
<evidence type="ECO:0000256" key="2">
    <source>
        <dbReference type="ARBA" id="ARBA00011245"/>
    </source>
</evidence>
<keyword evidence="5 14" id="KW-0479">Metal-binding</keyword>
<keyword evidence="8 14" id="KW-0862">Zinc</keyword>